<name>A0AAE0VNE7_9BIVA</name>
<feature type="compositionally biased region" description="Polar residues" evidence="4">
    <location>
        <begin position="1365"/>
        <end position="1378"/>
    </location>
</feature>
<feature type="compositionally biased region" description="Polar residues" evidence="4">
    <location>
        <begin position="897"/>
        <end position="915"/>
    </location>
</feature>
<dbReference type="InterPro" id="IPR046773">
    <property type="entry name" value="DOCKER_Lobe_C"/>
</dbReference>
<dbReference type="EMBL" id="JAEAOA010002158">
    <property type="protein sequence ID" value="KAK3583125.1"/>
    <property type="molecule type" value="Genomic_DNA"/>
</dbReference>
<evidence type="ECO:0000256" key="3">
    <source>
        <dbReference type="PROSITE-ProRule" id="PRU00983"/>
    </source>
</evidence>
<keyword evidence="8" id="KW-1185">Reference proteome</keyword>
<dbReference type="Gene3D" id="1.20.58.740">
    <property type="match status" value="1"/>
</dbReference>
<dbReference type="InterPro" id="IPR026791">
    <property type="entry name" value="DOCK"/>
</dbReference>
<dbReference type="Pfam" id="PF14429">
    <property type="entry name" value="DOCK-C2"/>
    <property type="match status" value="1"/>
</dbReference>
<keyword evidence="1" id="KW-0597">Phosphoprotein</keyword>
<feature type="domain" description="C2 DOCK-type" evidence="5">
    <location>
        <begin position="571"/>
        <end position="742"/>
    </location>
</feature>
<dbReference type="InterPro" id="IPR046769">
    <property type="entry name" value="DOCKER_Lobe_A"/>
</dbReference>
<dbReference type="InterPro" id="IPR016024">
    <property type="entry name" value="ARM-type_fold"/>
</dbReference>
<dbReference type="Pfam" id="PF11878">
    <property type="entry name" value="DOCK_C-D_N"/>
    <property type="match status" value="1"/>
</dbReference>
<feature type="region of interest" description="Disordered" evidence="4">
    <location>
        <begin position="1359"/>
        <end position="1378"/>
    </location>
</feature>
<dbReference type="PANTHER" id="PTHR23317:SF76">
    <property type="entry name" value="LD20667P"/>
    <property type="match status" value="1"/>
</dbReference>
<feature type="domain" description="DOCKER" evidence="6">
    <location>
        <begin position="1720"/>
        <end position="2155"/>
    </location>
</feature>
<dbReference type="CDD" id="cd08696">
    <property type="entry name" value="C2_Dock-C"/>
    <property type="match status" value="1"/>
</dbReference>
<feature type="region of interest" description="Disordered" evidence="4">
    <location>
        <begin position="415"/>
        <end position="436"/>
    </location>
</feature>
<keyword evidence="2" id="KW-0344">Guanine-nucleotide releasing factor</keyword>
<dbReference type="InterPro" id="IPR043161">
    <property type="entry name" value="DOCK_C_lobe_A"/>
</dbReference>
<dbReference type="Pfam" id="PF20421">
    <property type="entry name" value="DHR-2_Lobe_C"/>
    <property type="match status" value="1"/>
</dbReference>
<dbReference type="InterPro" id="IPR046770">
    <property type="entry name" value="DOCKER_Lobe_B"/>
</dbReference>
<dbReference type="PROSITE" id="PS51651">
    <property type="entry name" value="DOCKER"/>
    <property type="match status" value="1"/>
</dbReference>
<dbReference type="GO" id="GO:0007264">
    <property type="term" value="P:small GTPase-mediated signal transduction"/>
    <property type="evidence" value="ECO:0007669"/>
    <property type="project" value="InterPro"/>
</dbReference>
<dbReference type="PROSITE" id="PS51650">
    <property type="entry name" value="C2_DOCK"/>
    <property type="match status" value="1"/>
</dbReference>
<evidence type="ECO:0008006" key="9">
    <source>
        <dbReference type="Google" id="ProtNLM"/>
    </source>
</evidence>
<feature type="region of interest" description="Disordered" evidence="4">
    <location>
        <begin position="1456"/>
        <end position="1481"/>
    </location>
</feature>
<dbReference type="Proteomes" id="UP001195483">
    <property type="component" value="Unassembled WGS sequence"/>
</dbReference>
<evidence type="ECO:0000256" key="4">
    <source>
        <dbReference type="SAM" id="MobiDB-lite"/>
    </source>
</evidence>
<reference evidence="7" key="2">
    <citation type="journal article" date="2021" name="Genome Biol. Evol.">
        <title>Developing a high-quality reference genome for a parasitic bivalve with doubly uniparental inheritance (Bivalvia: Unionida).</title>
        <authorList>
            <person name="Smith C.H."/>
        </authorList>
    </citation>
    <scope>NUCLEOTIDE SEQUENCE</scope>
    <source>
        <strain evidence="7">CHS0354</strain>
        <tissue evidence="7">Mantle</tissue>
    </source>
</reference>
<protein>
    <recommendedName>
        <fullName evidence="9">Dedicator of cytokinesis protein 7</fullName>
    </recommendedName>
</protein>
<feature type="region of interest" description="Disordered" evidence="4">
    <location>
        <begin position="441"/>
        <end position="460"/>
    </location>
</feature>
<evidence type="ECO:0000259" key="5">
    <source>
        <dbReference type="PROSITE" id="PS51650"/>
    </source>
</evidence>
<dbReference type="Pfam" id="PF06920">
    <property type="entry name" value="DHR-2_Lobe_A"/>
    <property type="match status" value="1"/>
</dbReference>
<comment type="similarity">
    <text evidence="3">Belongs to the DOCK family.</text>
</comment>
<feature type="region of interest" description="Disordered" evidence="4">
    <location>
        <begin position="2150"/>
        <end position="2186"/>
    </location>
</feature>
<dbReference type="InterPro" id="IPR043162">
    <property type="entry name" value="DOCK_C_lobe_C"/>
</dbReference>
<sequence>MSVISGPQRAFAQKLNKQGAAEVRKQVSSTVFTDQTSSFSEIAGIDVVEPPDYEEFVLQNQTLVDRDPYRDRLLYPDEDDVEVLSLPKRCRTVSHIVPDIGPEADPHVFECVRRYTADYTIVNRRYQQYSSSFGRKEKLPDRECMVQQEYEVDVEETTEQDKDQTIKRQSIHLNETPRGSWASSIFDLKQSQADAQLPNLFDRASHDEVDRINEAHRQQNRQDTIFSLYPEQEEEEVLEKRIMPRAPTEHFGHRILVKCLQLRFELEIEPIFATMALYDAKEKKKISENFHFDLNSENMKKMISMHVPYQDISTQGKSCIFSITYPSPDVFLVIRLEKVLQQGDISECAEPYLKEDKGKEDKYRNNAAQYCERLGRYRMPFAWTAIYLMNIVTETSNYDRDATIETFRSESEMTRAASLDRRSAMQPGQYDSFRRRPKDDLIHSSSYERGRSGYDKRRSWSPEDYGGSLSNFRPVTLTVSSFFKQEGDKLSDEDLYKYLQDLKRPSNVLKKVKCIRGTIKLDISPCPDEVRHALTPELWKVEPFPEEKVKPVREILEFPTHEVFVPYTTYRNLLYVYPKSLNFANRQGSARNISIKIQVMSGEEEHMALPVIFGKSSCPEFSREAYTPVTYHNKTPEIYDEIKIKLPAHLTESHHLLFTFYHISCQNKKGDSTPTEMQTLVGYTWLPLMRDGRLHVGEFLIPVSIEKLPSSYSILFPDIHTLPGMKWVDTHKGVFNVALQASSSIHTQDEKLDKFLSLCRLAQEQKLPPRKNEAQFENELKHSLGELIKAKGENLVNFLYLILDKLIQLMVRPPLISVNTGQPAFEAMASIVQRVQEMLEEKNDNNGRNALLSAYIHYSCTLPHPGPMHQVITMPNMMGGISGYNTVGRPSTLPVNKQTYQRSSSNPDLAATPTTPDAEMGSFFGNRGGSVKGDEYISSSQQSPYGKSRGRKYVHEELALQWVVQSGSMREMALSNAWFFFELMIKSIAEHLAKTDKLCTPRQMRFPGQFVDDVQSLVVSIIKDIVDRYLKDPPLIRSLNTSLAFFIQDLLSYMDRSFVFQLIKCYTLEVNKKVKKLPDSTTIMLLHLDFLRIVCSHEHYFALNLPFGTPLTPSTNTSSPTPSISSISSQDSSSSYTSTSTLVQKGVFYELTLEFQQQHYLVGLVLKHLSLALDTHNPSVHHKAINVVCNLLFNHDLDVRYTDPEVKARLAALYLPLLGIVIKQLPQLYDPHVESRYKSSADLEEEADRINQRVAMAIAGQMFGRISDPSIYAAEVESKSRKSQLCAEDTRNLLICFIWVLKNADKAVLRHWWSDMQINRLSCIMEIIYFCISNFEYRSKWAPSRMALVSQRSASEETLEDWAESPSNTMTRQKSASLPKSLSRSDLWEGIQRKSQDFLKGTVMLYRSNSKDDSNGQGKKNMAQFSQQTMKKSVDMKSKLEEAILGSVSARSEMIRRRQSSHISLPGDRTPPLSGSGGDRNQLRWRKDQFLRKSAHEQLESVKTRDVEADAHVEGNLAAEVNMVALDTLELIIQVAQNSEQMQPLLSSALRVLLHMLGLNQSTLVLQNLFATQRSLVTKFVDLLFEEETEQCADLCLRLLRHCSSCISSIRAQASASLYMLMRHNFELGNNFARVKMQVTMSLSSLVGQNQNFNEEYLRKSLKTILTYAEADTELMETTFPDQVKDLVFNLHMILSDTVKMKEFQEDPEMLLDLMYRIAKGYQTSPDLRLTWLQNMATKHSGRNNHAEAAHCLIHSAGLIAEYLNMLEDKPYLPIGCVDFQKITSNVLEESAVSDDVVSPDEEGICTGMYFTEAGLVGLLEQAASCFNMAGMYESVNHVYKILNSIHEANRDYKKLAHIHGKLQEAFNQIIRQEGKRMFGTYFRVGFYGNKFGDLDGEEFVYKEPSITKLPEISHRLESFYGERFGYDSVQMIKDSNTVEREKLDPNKACIQITYVEPYFDSYELRDRVTYFEKNCNIKRFMYATPFTLDGRAHGELHEQYKRKTILTTNHFFPYIKTRLSVINREQVILSPIEVAIEDIMKKTKELAVANATEPPDTKMLQMVLQGCLGTTVNQGPVEVALVFLRGVSEGKELPSKHHNKLRLCFKDFLKKCYDALHKNKLLITVEQKDYQRELERNYHSIKEKLRPMISSNASTLKRSRHHKRDKEGKESRKHQSLVDATVSMV</sequence>
<dbReference type="InterPro" id="IPR027007">
    <property type="entry name" value="C2_DOCK-type_domain"/>
</dbReference>
<dbReference type="Pfam" id="PF20422">
    <property type="entry name" value="DHR-2_Lobe_B"/>
    <property type="match status" value="1"/>
</dbReference>
<organism evidence="7 8">
    <name type="scientific">Potamilus streckersoni</name>
    <dbReference type="NCBI Taxonomy" id="2493646"/>
    <lineage>
        <taxon>Eukaryota</taxon>
        <taxon>Metazoa</taxon>
        <taxon>Spiralia</taxon>
        <taxon>Lophotrochozoa</taxon>
        <taxon>Mollusca</taxon>
        <taxon>Bivalvia</taxon>
        <taxon>Autobranchia</taxon>
        <taxon>Heteroconchia</taxon>
        <taxon>Palaeoheterodonta</taxon>
        <taxon>Unionida</taxon>
        <taxon>Unionoidea</taxon>
        <taxon>Unionidae</taxon>
        <taxon>Ambleminae</taxon>
        <taxon>Lampsilini</taxon>
        <taxon>Potamilus</taxon>
    </lineage>
</organism>
<evidence type="ECO:0000313" key="8">
    <source>
        <dbReference type="Proteomes" id="UP001195483"/>
    </source>
</evidence>
<reference evidence="7" key="3">
    <citation type="submission" date="2023-05" db="EMBL/GenBank/DDBJ databases">
        <authorList>
            <person name="Smith C.H."/>
        </authorList>
    </citation>
    <scope>NUCLEOTIDE SEQUENCE</scope>
    <source>
        <strain evidence="7">CHS0354</strain>
        <tissue evidence="7">Mantle</tissue>
    </source>
</reference>
<dbReference type="FunFam" id="1.25.40.410:FF:000002">
    <property type="entry name" value="Dedicator of cytokinesis protein 7"/>
    <property type="match status" value="1"/>
</dbReference>
<gene>
    <name evidence="7" type="ORF">CHS0354_036874</name>
</gene>
<proteinExistence type="inferred from homology"/>
<dbReference type="SUPFAM" id="SSF48371">
    <property type="entry name" value="ARM repeat"/>
    <property type="match status" value="1"/>
</dbReference>
<reference evidence="7" key="1">
    <citation type="journal article" date="2021" name="Genome Biol. Evol.">
        <title>A High-Quality Reference Genome for a Parasitic Bivalve with Doubly Uniparental Inheritance (Bivalvia: Unionida).</title>
        <authorList>
            <person name="Smith C.H."/>
        </authorList>
    </citation>
    <scope>NUCLEOTIDE SEQUENCE</scope>
    <source>
        <strain evidence="7">CHS0354</strain>
    </source>
</reference>
<dbReference type="Gene3D" id="1.25.40.410">
    <property type="match status" value="1"/>
</dbReference>
<dbReference type="FunFam" id="1.20.58.740:FF:000002">
    <property type="entry name" value="Dedicator of cytokinesis protein 7"/>
    <property type="match status" value="1"/>
</dbReference>
<evidence type="ECO:0000313" key="7">
    <source>
        <dbReference type="EMBL" id="KAK3583125.1"/>
    </source>
</evidence>
<dbReference type="GO" id="GO:0005085">
    <property type="term" value="F:guanyl-nucleotide exchange factor activity"/>
    <property type="evidence" value="ECO:0007669"/>
    <property type="project" value="UniProtKB-KW"/>
</dbReference>
<evidence type="ECO:0000256" key="2">
    <source>
        <dbReference type="ARBA" id="ARBA00022658"/>
    </source>
</evidence>
<evidence type="ECO:0000259" key="6">
    <source>
        <dbReference type="PROSITE" id="PS51651"/>
    </source>
</evidence>
<dbReference type="InterPro" id="IPR035892">
    <property type="entry name" value="C2_domain_sf"/>
</dbReference>
<dbReference type="PANTHER" id="PTHR23317">
    <property type="entry name" value="DEDICATOR OF CYTOKINESIS DOCK"/>
    <property type="match status" value="1"/>
</dbReference>
<comment type="caution">
    <text evidence="7">The sequence shown here is derived from an EMBL/GenBank/DDBJ whole genome shotgun (WGS) entry which is preliminary data.</text>
</comment>
<feature type="region of interest" description="Disordered" evidence="4">
    <location>
        <begin position="897"/>
        <end position="924"/>
    </location>
</feature>
<dbReference type="InterPro" id="IPR037808">
    <property type="entry name" value="C2_Dock-C"/>
</dbReference>
<dbReference type="InterPro" id="IPR027357">
    <property type="entry name" value="DOCKER_dom"/>
</dbReference>
<dbReference type="Gene3D" id="2.60.40.150">
    <property type="entry name" value="C2 domain"/>
    <property type="match status" value="1"/>
</dbReference>
<evidence type="ECO:0000256" key="1">
    <source>
        <dbReference type="ARBA" id="ARBA00022553"/>
    </source>
</evidence>
<dbReference type="InterPro" id="IPR021816">
    <property type="entry name" value="DOCK_C/D_N"/>
</dbReference>
<accession>A0AAE0VNE7</accession>
<feature type="region of interest" description="Disordered" evidence="4">
    <location>
        <begin position="1114"/>
        <end position="1136"/>
    </location>
</feature>